<evidence type="ECO:0000313" key="1">
    <source>
        <dbReference type="EMBL" id="TKC94617.1"/>
    </source>
</evidence>
<dbReference type="Gene3D" id="3.40.50.1000">
    <property type="entry name" value="HAD superfamily/HAD-like"/>
    <property type="match status" value="1"/>
</dbReference>
<dbReference type="EMBL" id="SSMQ01000107">
    <property type="protein sequence ID" value="TKC94617.1"/>
    <property type="molecule type" value="Genomic_DNA"/>
</dbReference>
<dbReference type="NCBIfam" id="TIGR01509">
    <property type="entry name" value="HAD-SF-IA-v3"/>
    <property type="match status" value="1"/>
</dbReference>
<comment type="caution">
    <text evidence="1">The sequence shown here is derived from an EMBL/GenBank/DDBJ whole genome shotgun (WGS) entry which is preliminary data.</text>
</comment>
<dbReference type="Proteomes" id="UP000309215">
    <property type="component" value="Unassembled WGS sequence"/>
</dbReference>
<dbReference type="InterPro" id="IPR023198">
    <property type="entry name" value="PGP-like_dom2"/>
</dbReference>
<keyword evidence="2" id="KW-1185">Reference proteome</keyword>
<dbReference type="InterPro" id="IPR006439">
    <property type="entry name" value="HAD-SF_hydro_IA"/>
</dbReference>
<dbReference type="SFLD" id="SFLDS00003">
    <property type="entry name" value="Haloacid_Dehalogenase"/>
    <property type="match status" value="1"/>
</dbReference>
<dbReference type="Gene3D" id="1.10.150.240">
    <property type="entry name" value="Putative phosphatase, domain 2"/>
    <property type="match status" value="1"/>
</dbReference>
<dbReference type="RefSeq" id="WP_136935930.1">
    <property type="nucleotide sequence ID" value="NZ_SSMQ01000107.1"/>
</dbReference>
<dbReference type="SUPFAM" id="SSF56784">
    <property type="entry name" value="HAD-like"/>
    <property type="match status" value="1"/>
</dbReference>
<name>A0A4U1IKY3_9BACT</name>
<sequence length="262" mass="27629">MAFAGILFDVDGVLVDSPHERAWRETLDELMRGPWKALAAQSLYTPARFDTAVYQKLVAGKPREDGARAALEYFGVPDAAVHATEYAAAKQAKILGLIQEGAFQAFPDALRFVLAVRDMGLPMAVASSSKNANELLARIVVPEPMPGLRPDPLGKEPGTTLVDLFDANVCGRTFPRGKPSPDIFLGAAAELGVRPEAALVVEDATSGVQAAKAGGMQALGVARLGDAELLQAAGADLVVESLDEVDRDALARGTLARIRKAA</sequence>
<dbReference type="PANTHER" id="PTHR18901:SF38">
    <property type="entry name" value="PSEUDOURIDINE-5'-PHOSPHATASE"/>
    <property type="match status" value="1"/>
</dbReference>
<dbReference type="PANTHER" id="PTHR18901">
    <property type="entry name" value="2-DEOXYGLUCOSE-6-PHOSPHATE PHOSPHATASE 2"/>
    <property type="match status" value="1"/>
</dbReference>
<dbReference type="GO" id="GO:0016787">
    <property type="term" value="F:hydrolase activity"/>
    <property type="evidence" value="ECO:0007669"/>
    <property type="project" value="UniProtKB-KW"/>
</dbReference>
<reference evidence="1 2" key="1">
    <citation type="submission" date="2019-04" db="EMBL/GenBank/DDBJ databases">
        <authorList>
            <person name="Li Y."/>
            <person name="Wang J."/>
        </authorList>
    </citation>
    <scope>NUCLEOTIDE SEQUENCE [LARGE SCALE GENOMIC DNA]</scope>
    <source>
        <strain evidence="1 2">DSM 14668</strain>
    </source>
</reference>
<dbReference type="InterPro" id="IPR036412">
    <property type="entry name" value="HAD-like_sf"/>
</dbReference>
<organism evidence="1 2">
    <name type="scientific">Polyangium fumosum</name>
    <dbReference type="NCBI Taxonomy" id="889272"/>
    <lineage>
        <taxon>Bacteria</taxon>
        <taxon>Pseudomonadati</taxon>
        <taxon>Myxococcota</taxon>
        <taxon>Polyangia</taxon>
        <taxon>Polyangiales</taxon>
        <taxon>Polyangiaceae</taxon>
        <taxon>Polyangium</taxon>
    </lineage>
</organism>
<dbReference type="AlphaFoldDB" id="A0A4U1IKY3"/>
<proteinExistence type="predicted"/>
<protein>
    <submittedName>
        <fullName evidence="1">HAD family hydrolase</fullName>
    </submittedName>
</protein>
<keyword evidence="1" id="KW-0378">Hydrolase</keyword>
<dbReference type="SFLD" id="SFLDG01129">
    <property type="entry name" value="C1.5:_HAD__Beta-PGM__Phosphata"/>
    <property type="match status" value="1"/>
</dbReference>
<dbReference type="OrthoDB" id="414934at2"/>
<dbReference type="Pfam" id="PF00702">
    <property type="entry name" value="Hydrolase"/>
    <property type="match status" value="1"/>
</dbReference>
<evidence type="ECO:0000313" key="2">
    <source>
        <dbReference type="Proteomes" id="UP000309215"/>
    </source>
</evidence>
<accession>A0A4U1IKY3</accession>
<dbReference type="InterPro" id="IPR023214">
    <property type="entry name" value="HAD_sf"/>
</dbReference>
<gene>
    <name evidence="1" type="ORF">E8A74_48080</name>
</gene>